<keyword evidence="2" id="KW-1185">Reference proteome</keyword>
<dbReference type="GeneID" id="81458457"/>
<organism evidence="1 2">
    <name type="scientific">Penicillium concentricum</name>
    <dbReference type="NCBI Taxonomy" id="293559"/>
    <lineage>
        <taxon>Eukaryota</taxon>
        <taxon>Fungi</taxon>
        <taxon>Dikarya</taxon>
        <taxon>Ascomycota</taxon>
        <taxon>Pezizomycotina</taxon>
        <taxon>Eurotiomycetes</taxon>
        <taxon>Eurotiomycetidae</taxon>
        <taxon>Eurotiales</taxon>
        <taxon>Aspergillaceae</taxon>
        <taxon>Penicillium</taxon>
    </lineage>
</organism>
<reference evidence="1" key="2">
    <citation type="journal article" date="2023" name="IMA Fungus">
        <title>Comparative genomic study of the Penicillium genus elucidates a diverse pangenome and 15 lateral gene transfer events.</title>
        <authorList>
            <person name="Petersen C."/>
            <person name="Sorensen T."/>
            <person name="Nielsen M.R."/>
            <person name="Sondergaard T.E."/>
            <person name="Sorensen J.L."/>
            <person name="Fitzpatrick D.A."/>
            <person name="Frisvad J.C."/>
            <person name="Nielsen K.L."/>
        </authorList>
    </citation>
    <scope>NUCLEOTIDE SEQUENCE</scope>
    <source>
        <strain evidence="1">IBT 3081</strain>
    </source>
</reference>
<dbReference type="EMBL" id="JAPZBT010000001">
    <property type="protein sequence ID" value="KAJ5383633.1"/>
    <property type="molecule type" value="Genomic_DNA"/>
</dbReference>
<dbReference type="Gene3D" id="1.25.40.20">
    <property type="entry name" value="Ankyrin repeat-containing domain"/>
    <property type="match status" value="1"/>
</dbReference>
<dbReference type="RefSeq" id="XP_056583409.1">
    <property type="nucleotide sequence ID" value="XM_056719274.1"/>
</dbReference>
<reference evidence="1" key="1">
    <citation type="submission" date="2022-12" db="EMBL/GenBank/DDBJ databases">
        <authorList>
            <person name="Petersen C."/>
        </authorList>
    </citation>
    <scope>NUCLEOTIDE SEQUENCE</scope>
    <source>
        <strain evidence="1">IBT 3081</strain>
    </source>
</reference>
<dbReference type="SUPFAM" id="SSF48403">
    <property type="entry name" value="Ankyrin repeat"/>
    <property type="match status" value="1"/>
</dbReference>
<sequence>MKFTNIADLTTAPAVPARTKGLLNLWTIVESLARKDINVNDFNCDRPSTMSWAAQEGSETIIPLLLRHDDIVPDATDTFGRTPLI</sequence>
<dbReference type="OrthoDB" id="426293at2759"/>
<name>A0A9W9VIM4_9EURO</name>
<dbReference type="InterPro" id="IPR036770">
    <property type="entry name" value="Ankyrin_rpt-contain_sf"/>
</dbReference>
<gene>
    <name evidence="1" type="ORF">N7517_001544</name>
</gene>
<comment type="caution">
    <text evidence="1">The sequence shown here is derived from an EMBL/GenBank/DDBJ whole genome shotgun (WGS) entry which is preliminary data.</text>
</comment>
<evidence type="ECO:0008006" key="3">
    <source>
        <dbReference type="Google" id="ProtNLM"/>
    </source>
</evidence>
<accession>A0A9W9VIM4</accession>
<protein>
    <recommendedName>
        <fullName evidence="3">Ankyrin</fullName>
    </recommendedName>
</protein>
<evidence type="ECO:0000313" key="1">
    <source>
        <dbReference type="EMBL" id="KAJ5383633.1"/>
    </source>
</evidence>
<dbReference type="Proteomes" id="UP001147752">
    <property type="component" value="Unassembled WGS sequence"/>
</dbReference>
<proteinExistence type="predicted"/>
<dbReference type="AlphaFoldDB" id="A0A9W9VIM4"/>
<evidence type="ECO:0000313" key="2">
    <source>
        <dbReference type="Proteomes" id="UP001147752"/>
    </source>
</evidence>